<protein>
    <recommendedName>
        <fullName evidence="2">Type II secretion system protein H</fullName>
    </recommendedName>
    <alternativeName>
        <fullName evidence="10">General secretion pathway protein H</fullName>
    </alternativeName>
</protein>
<dbReference type="Pfam" id="PF07963">
    <property type="entry name" value="N_methyl"/>
    <property type="match status" value="1"/>
</dbReference>
<evidence type="ECO:0000256" key="8">
    <source>
        <dbReference type="ARBA" id="ARBA00023136"/>
    </source>
</evidence>
<keyword evidence="5" id="KW-0997">Cell inner membrane</keyword>
<keyword evidence="3" id="KW-1003">Cell membrane</keyword>
<dbReference type="Gene3D" id="3.55.40.10">
    <property type="entry name" value="minor pseudopilin epsh domain"/>
    <property type="match status" value="1"/>
</dbReference>
<keyword evidence="6 11" id="KW-0812">Transmembrane</keyword>
<dbReference type="Pfam" id="PF12019">
    <property type="entry name" value="GspH"/>
    <property type="match status" value="1"/>
</dbReference>
<evidence type="ECO:0000256" key="6">
    <source>
        <dbReference type="ARBA" id="ARBA00022692"/>
    </source>
</evidence>
<keyword evidence="8 11" id="KW-0472">Membrane</keyword>
<evidence type="ECO:0000256" key="7">
    <source>
        <dbReference type="ARBA" id="ARBA00022989"/>
    </source>
</evidence>
<dbReference type="NCBIfam" id="TIGR02532">
    <property type="entry name" value="IV_pilin_GFxxxE"/>
    <property type="match status" value="1"/>
</dbReference>
<keyword evidence="7 11" id="KW-1133">Transmembrane helix</keyword>
<comment type="subcellular location">
    <subcellularLocation>
        <location evidence="1">Cell inner membrane</location>
        <topology evidence="1">Single-pass membrane protein</topology>
    </subcellularLocation>
</comment>
<dbReference type="EMBL" id="CAJZAH010000009">
    <property type="protein sequence ID" value="CAG9183599.1"/>
    <property type="molecule type" value="Genomic_DNA"/>
</dbReference>
<evidence type="ECO:0000256" key="9">
    <source>
        <dbReference type="ARBA" id="ARBA00025772"/>
    </source>
</evidence>
<evidence type="ECO:0000256" key="4">
    <source>
        <dbReference type="ARBA" id="ARBA00022481"/>
    </source>
</evidence>
<dbReference type="PROSITE" id="PS00409">
    <property type="entry name" value="PROKAR_NTER_METHYL"/>
    <property type="match status" value="1"/>
</dbReference>
<dbReference type="InterPro" id="IPR022346">
    <property type="entry name" value="T2SS_GspH"/>
</dbReference>
<evidence type="ECO:0000256" key="3">
    <source>
        <dbReference type="ARBA" id="ARBA00022475"/>
    </source>
</evidence>
<evidence type="ECO:0000313" key="13">
    <source>
        <dbReference type="EMBL" id="CAG9183599.1"/>
    </source>
</evidence>
<dbReference type="Proteomes" id="UP000721236">
    <property type="component" value="Unassembled WGS sequence"/>
</dbReference>
<evidence type="ECO:0000259" key="12">
    <source>
        <dbReference type="Pfam" id="PF12019"/>
    </source>
</evidence>
<evidence type="ECO:0000256" key="1">
    <source>
        <dbReference type="ARBA" id="ARBA00004377"/>
    </source>
</evidence>
<dbReference type="RefSeq" id="WP_222203233.1">
    <property type="nucleotide sequence ID" value="NZ_CAJZAH010000009.1"/>
</dbReference>
<comment type="similarity">
    <text evidence="9">Belongs to the GSP H family.</text>
</comment>
<dbReference type="InterPro" id="IPR045584">
    <property type="entry name" value="Pilin-like"/>
</dbReference>
<evidence type="ECO:0000256" key="5">
    <source>
        <dbReference type="ARBA" id="ARBA00022519"/>
    </source>
</evidence>
<keyword evidence="14" id="KW-1185">Reference proteome</keyword>
<evidence type="ECO:0000313" key="14">
    <source>
        <dbReference type="Proteomes" id="UP000721236"/>
    </source>
</evidence>
<gene>
    <name evidence="13" type="ORF">LMG21510_04893</name>
</gene>
<reference evidence="13 14" key="1">
    <citation type="submission" date="2021-08" db="EMBL/GenBank/DDBJ databases">
        <authorList>
            <person name="Peeters C."/>
        </authorList>
    </citation>
    <scope>NUCLEOTIDE SEQUENCE [LARGE SCALE GENOMIC DNA]</scope>
    <source>
        <strain evidence="13 14">LMG 21510</strain>
    </source>
</reference>
<evidence type="ECO:0000256" key="2">
    <source>
        <dbReference type="ARBA" id="ARBA00021549"/>
    </source>
</evidence>
<dbReference type="InterPro" id="IPR012902">
    <property type="entry name" value="N_methyl_site"/>
</dbReference>
<sequence length="169" mass="18287">MTFHPRRAPAAGLRARRARGFTLLELLVVMVIAGIVVSMVAINATPNERGRVLDDGQRVARLFELAQEEAQLRARAIAWEADRGGWRFLEASPSGWIPLAGDLFGPHPWRLPLDGVSVLSGAAGTGNGPARLVFGREWIDAPQRLVLVRGAIRVEVAGDGSGRYFANAQ</sequence>
<comment type="caution">
    <text evidence="13">The sequence shown here is derived from an EMBL/GenBank/DDBJ whole genome shotgun (WGS) entry which is preliminary data.</text>
</comment>
<name>A0ABN7ZHM5_9BURK</name>
<feature type="transmembrane region" description="Helical" evidence="11">
    <location>
        <begin position="21"/>
        <end position="42"/>
    </location>
</feature>
<evidence type="ECO:0000256" key="11">
    <source>
        <dbReference type="SAM" id="Phobius"/>
    </source>
</evidence>
<dbReference type="SUPFAM" id="SSF54523">
    <property type="entry name" value="Pili subunits"/>
    <property type="match status" value="1"/>
</dbReference>
<accession>A0ABN7ZHM5</accession>
<evidence type="ECO:0000256" key="10">
    <source>
        <dbReference type="ARBA" id="ARBA00030775"/>
    </source>
</evidence>
<feature type="domain" description="General secretion pathway GspH" evidence="12">
    <location>
        <begin position="57"/>
        <end position="160"/>
    </location>
</feature>
<proteinExistence type="inferred from homology"/>
<organism evidence="13 14">
    <name type="scientific">Cupriavidus respiraculi</name>
    <dbReference type="NCBI Taxonomy" id="195930"/>
    <lineage>
        <taxon>Bacteria</taxon>
        <taxon>Pseudomonadati</taxon>
        <taxon>Pseudomonadota</taxon>
        <taxon>Betaproteobacteria</taxon>
        <taxon>Burkholderiales</taxon>
        <taxon>Burkholderiaceae</taxon>
        <taxon>Cupriavidus</taxon>
    </lineage>
</organism>
<keyword evidence="4" id="KW-0488">Methylation</keyword>